<evidence type="ECO:0000313" key="2">
    <source>
        <dbReference type="Proteomes" id="UP000553632"/>
    </source>
</evidence>
<dbReference type="EMBL" id="JABANO010032271">
    <property type="protein sequence ID" value="KAF4708860.1"/>
    <property type="molecule type" value="Genomic_DNA"/>
</dbReference>
<protein>
    <submittedName>
        <fullName evidence="1">Uncharacterized protein</fullName>
    </submittedName>
</protein>
<evidence type="ECO:0000313" key="1">
    <source>
        <dbReference type="EMBL" id="KAF4708860.1"/>
    </source>
</evidence>
<organism evidence="1 2">
    <name type="scientific">Perkinsus olseni</name>
    <name type="common">Perkinsus atlanticus</name>
    <dbReference type="NCBI Taxonomy" id="32597"/>
    <lineage>
        <taxon>Eukaryota</taxon>
        <taxon>Sar</taxon>
        <taxon>Alveolata</taxon>
        <taxon>Perkinsozoa</taxon>
        <taxon>Perkinsea</taxon>
        <taxon>Perkinsida</taxon>
        <taxon>Perkinsidae</taxon>
        <taxon>Perkinsus</taxon>
    </lineage>
</organism>
<keyword evidence="2" id="KW-1185">Reference proteome</keyword>
<comment type="caution">
    <text evidence="1">The sequence shown here is derived from an EMBL/GenBank/DDBJ whole genome shotgun (WGS) entry which is preliminary data.</text>
</comment>
<proteinExistence type="predicted"/>
<feature type="non-terminal residue" evidence="1">
    <location>
        <position position="1"/>
    </location>
</feature>
<reference evidence="1 2" key="1">
    <citation type="submission" date="2020-04" db="EMBL/GenBank/DDBJ databases">
        <title>Perkinsus olseni comparative genomics.</title>
        <authorList>
            <person name="Bogema D.R."/>
        </authorList>
    </citation>
    <scope>NUCLEOTIDE SEQUENCE [LARGE SCALE GENOMIC DNA]</scope>
    <source>
        <strain evidence="1 2">ATCC PRA-207</strain>
    </source>
</reference>
<gene>
    <name evidence="1" type="ORF">FOZ63_016037</name>
</gene>
<name>A0A7J6QMX3_PEROL</name>
<feature type="non-terminal residue" evidence="1">
    <location>
        <position position="221"/>
    </location>
</feature>
<dbReference type="Proteomes" id="UP000553632">
    <property type="component" value="Unassembled WGS sequence"/>
</dbReference>
<dbReference type="AlphaFoldDB" id="A0A7J6QMX3"/>
<sequence length="221" mass="23872">CCSARYIALSPACGELFALADRKRQTDGRTISTTTLFLVELLGWVLLGCVDERFPSSSTTGNAVCRGVLNSSTMFMSRCLFAVLNTSRDWALIGALRLLRGLFSFSPRVALQASTAVANWTVTRDAKGTAANDTIEHGWKALSRLLGRRRVTAEGDTVREQGLLLTVAILKAAETNKDLAAQLVLHPMWRPFLGRALAGSGCEGCVAPQQRGREGSSPRDT</sequence>
<accession>A0A7J6QMX3</accession>